<dbReference type="SMART" id="SM00672">
    <property type="entry name" value="CAP10"/>
    <property type="match status" value="1"/>
</dbReference>
<dbReference type="RefSeq" id="XP_040688431.1">
    <property type="nucleotide sequence ID" value="XM_040829664.1"/>
</dbReference>
<keyword evidence="1" id="KW-0812">Transmembrane</keyword>
<proteinExistence type="predicted"/>
<dbReference type="InterPro" id="IPR051091">
    <property type="entry name" value="O-Glucosyltr/Glycosyltrsf_90"/>
</dbReference>
<dbReference type="InterPro" id="IPR006598">
    <property type="entry name" value="CAP10"/>
</dbReference>
<keyword evidence="1" id="KW-0472">Membrane</keyword>
<dbReference type="PANTHER" id="PTHR12203:SF61">
    <property type="entry name" value="CAPSULE PROTEIN"/>
    <property type="match status" value="1"/>
</dbReference>
<protein>
    <recommendedName>
        <fullName evidence="2">Glycosyl transferase CAP10 domain-containing protein</fullName>
    </recommendedName>
</protein>
<feature type="transmembrane region" description="Helical" evidence="1">
    <location>
        <begin position="100"/>
        <end position="117"/>
    </location>
</feature>
<gene>
    <name evidence="3" type="ORF">ASPWEDRAFT_154177</name>
</gene>
<evidence type="ECO:0000256" key="1">
    <source>
        <dbReference type="SAM" id="Phobius"/>
    </source>
</evidence>
<accession>A0A1L9RIK4</accession>
<feature type="transmembrane region" description="Helical" evidence="1">
    <location>
        <begin position="74"/>
        <end position="93"/>
    </location>
</feature>
<sequence>MWNPRYCQIDPVTSFAGAALLCSIATERLSTRQSGLCSEILAWMMLPIVFKLARQPDANKFSKTAPFSNFQTRSASALSLWMVAVSIATFCVWKAEIGMLGFFPASTPLLLVAQKYLGSDLRTSRSDSRFSLCVNTVWGTALAASLFTVILSDWDLPGCLLSAVPVAALLVAYVILTPRTDRSILFFPPFDIGDAVLPLSLCVVGVFLIVLCVETVNFGFPQGKALPTLTLGLVKALTWYYTIQTARQSSWRTATALGTFSIISTRNPFSLSSGVQALSHALASFLALGQVIHLLPWHANAKSALWAFSLVSLVPYLANTLAIQNFQSSLVHSGKHPTQVLNYNAKSDFQDLIQKQSQTYTAAHDEYQRRYGIEPPPGFDAWYEFAKAHQSPIIDEFDMIYDAVSPFWKLSGKEVVDTMNRAHFAPSSDLWRCEFSGDQAKTHCSHSFRTFDRHFSLSFDNLLRDLPGVLPDVKFLINHLDEPTVLIPSQPLGGASHSNGQFVISDMSKKPAWDALTRFCSSQKSKKGARKIHTVETYDLPFVTDPLSAMSLCQHPEYKSMHGLLMSPTSLRLIEGAVPVLSTGSPSTMGDILFPSPAYNESEFHYEEAHDIEWDKKRSNLYWAGSTTGGFSLDSQWRHYHRQRFVELAQNLNTRQHYYLQEDGGIISRVKSSFLNSRLFDVAFTRIFQCESKSCRDQRMHFNTKSWANKDRPFQSRLVFDIDGNGISGRYYKLLASKSAPLKQTLLREWHDDRLMPWVHYIPVSQSMEELPEMVTYLTSTEAGQKLAREIADQGRDWFSKAFRDVDLTIYTYRLLLELARLQDPDRPAG</sequence>
<keyword evidence="4" id="KW-1185">Reference proteome</keyword>
<dbReference type="GeneID" id="63745512"/>
<feature type="domain" description="Glycosyl transferase CAP10" evidence="2">
    <location>
        <begin position="536"/>
        <end position="826"/>
    </location>
</feature>
<dbReference type="AlphaFoldDB" id="A0A1L9RIK4"/>
<feature type="transmembrane region" description="Helical" evidence="1">
    <location>
        <begin position="129"/>
        <end position="151"/>
    </location>
</feature>
<dbReference type="PANTHER" id="PTHR12203">
    <property type="entry name" value="KDEL LYS-ASP-GLU-LEU CONTAINING - RELATED"/>
    <property type="match status" value="1"/>
</dbReference>
<evidence type="ECO:0000259" key="2">
    <source>
        <dbReference type="SMART" id="SM00672"/>
    </source>
</evidence>
<dbReference type="Pfam" id="PF05686">
    <property type="entry name" value="Glyco_transf_90"/>
    <property type="match status" value="1"/>
</dbReference>
<dbReference type="Proteomes" id="UP000184383">
    <property type="component" value="Unassembled WGS sequence"/>
</dbReference>
<dbReference type="OrthoDB" id="202415at2759"/>
<evidence type="ECO:0000313" key="3">
    <source>
        <dbReference type="EMBL" id="OJJ34755.1"/>
    </source>
</evidence>
<name>A0A1L9RIK4_ASPWE</name>
<evidence type="ECO:0000313" key="4">
    <source>
        <dbReference type="Proteomes" id="UP000184383"/>
    </source>
</evidence>
<dbReference type="EMBL" id="KV878212">
    <property type="protein sequence ID" value="OJJ34755.1"/>
    <property type="molecule type" value="Genomic_DNA"/>
</dbReference>
<feature type="transmembrane region" description="Helical" evidence="1">
    <location>
        <begin position="196"/>
        <end position="213"/>
    </location>
</feature>
<organism evidence="3 4">
    <name type="scientific">Aspergillus wentii DTO 134E9</name>
    <dbReference type="NCBI Taxonomy" id="1073089"/>
    <lineage>
        <taxon>Eukaryota</taxon>
        <taxon>Fungi</taxon>
        <taxon>Dikarya</taxon>
        <taxon>Ascomycota</taxon>
        <taxon>Pezizomycotina</taxon>
        <taxon>Eurotiomycetes</taxon>
        <taxon>Eurotiomycetidae</taxon>
        <taxon>Eurotiales</taxon>
        <taxon>Aspergillaceae</taxon>
        <taxon>Aspergillus</taxon>
        <taxon>Aspergillus subgen. Cremei</taxon>
    </lineage>
</organism>
<dbReference type="VEuPathDB" id="FungiDB:ASPWEDRAFT_154177"/>
<reference evidence="4" key="1">
    <citation type="journal article" date="2017" name="Genome Biol.">
        <title>Comparative genomics reveals high biological diversity and specific adaptations in the industrially and medically important fungal genus Aspergillus.</title>
        <authorList>
            <person name="de Vries R.P."/>
            <person name="Riley R."/>
            <person name="Wiebenga A."/>
            <person name="Aguilar-Osorio G."/>
            <person name="Amillis S."/>
            <person name="Uchima C.A."/>
            <person name="Anderluh G."/>
            <person name="Asadollahi M."/>
            <person name="Askin M."/>
            <person name="Barry K."/>
            <person name="Battaglia E."/>
            <person name="Bayram O."/>
            <person name="Benocci T."/>
            <person name="Braus-Stromeyer S.A."/>
            <person name="Caldana C."/>
            <person name="Canovas D."/>
            <person name="Cerqueira G.C."/>
            <person name="Chen F."/>
            <person name="Chen W."/>
            <person name="Choi C."/>
            <person name="Clum A."/>
            <person name="Dos Santos R.A."/>
            <person name="Damasio A.R."/>
            <person name="Diallinas G."/>
            <person name="Emri T."/>
            <person name="Fekete E."/>
            <person name="Flipphi M."/>
            <person name="Freyberg S."/>
            <person name="Gallo A."/>
            <person name="Gournas C."/>
            <person name="Habgood R."/>
            <person name="Hainaut M."/>
            <person name="Harispe M.L."/>
            <person name="Henrissat B."/>
            <person name="Hilden K.S."/>
            <person name="Hope R."/>
            <person name="Hossain A."/>
            <person name="Karabika E."/>
            <person name="Karaffa L."/>
            <person name="Karanyi Z."/>
            <person name="Krasevec N."/>
            <person name="Kuo A."/>
            <person name="Kusch H."/>
            <person name="LaButti K."/>
            <person name="Lagendijk E.L."/>
            <person name="Lapidus A."/>
            <person name="Levasseur A."/>
            <person name="Lindquist E."/>
            <person name="Lipzen A."/>
            <person name="Logrieco A.F."/>
            <person name="MacCabe A."/>
            <person name="Maekelae M.R."/>
            <person name="Malavazi I."/>
            <person name="Melin P."/>
            <person name="Meyer V."/>
            <person name="Mielnichuk N."/>
            <person name="Miskei M."/>
            <person name="Molnar A.P."/>
            <person name="Mule G."/>
            <person name="Ngan C.Y."/>
            <person name="Orejas M."/>
            <person name="Orosz E."/>
            <person name="Ouedraogo J.P."/>
            <person name="Overkamp K.M."/>
            <person name="Park H.-S."/>
            <person name="Perrone G."/>
            <person name="Piumi F."/>
            <person name="Punt P.J."/>
            <person name="Ram A.F."/>
            <person name="Ramon A."/>
            <person name="Rauscher S."/>
            <person name="Record E."/>
            <person name="Riano-Pachon D.M."/>
            <person name="Robert V."/>
            <person name="Roehrig J."/>
            <person name="Ruller R."/>
            <person name="Salamov A."/>
            <person name="Salih N.S."/>
            <person name="Samson R.A."/>
            <person name="Sandor E."/>
            <person name="Sanguinetti M."/>
            <person name="Schuetze T."/>
            <person name="Sepcic K."/>
            <person name="Shelest E."/>
            <person name="Sherlock G."/>
            <person name="Sophianopoulou V."/>
            <person name="Squina F.M."/>
            <person name="Sun H."/>
            <person name="Susca A."/>
            <person name="Todd R.B."/>
            <person name="Tsang A."/>
            <person name="Unkles S.E."/>
            <person name="van de Wiele N."/>
            <person name="van Rossen-Uffink D."/>
            <person name="Oliveira J.V."/>
            <person name="Vesth T.C."/>
            <person name="Visser J."/>
            <person name="Yu J.-H."/>
            <person name="Zhou M."/>
            <person name="Andersen M.R."/>
            <person name="Archer D.B."/>
            <person name="Baker S.E."/>
            <person name="Benoit I."/>
            <person name="Brakhage A.A."/>
            <person name="Braus G.H."/>
            <person name="Fischer R."/>
            <person name="Frisvad J.C."/>
            <person name="Goldman G.H."/>
            <person name="Houbraken J."/>
            <person name="Oakley B."/>
            <person name="Pocsi I."/>
            <person name="Scazzocchio C."/>
            <person name="Seiboth B."/>
            <person name="vanKuyk P.A."/>
            <person name="Wortman J."/>
            <person name="Dyer P.S."/>
            <person name="Grigoriev I.V."/>
        </authorList>
    </citation>
    <scope>NUCLEOTIDE SEQUENCE [LARGE SCALE GENOMIC DNA]</scope>
    <source>
        <strain evidence="4">DTO 134E9</strain>
    </source>
</reference>
<feature type="transmembrane region" description="Helical" evidence="1">
    <location>
        <begin position="158"/>
        <end position="176"/>
    </location>
</feature>
<keyword evidence="1" id="KW-1133">Transmembrane helix</keyword>